<accession>A0A1U8A0P2</accession>
<evidence type="ECO:0000313" key="4">
    <source>
        <dbReference type="RefSeq" id="XP_010258248.1"/>
    </source>
</evidence>
<dbReference type="OrthoDB" id="734536at2759"/>
<keyword evidence="2" id="KW-0472">Membrane</keyword>
<keyword evidence="2" id="KW-0812">Transmembrane</keyword>
<dbReference type="OMA" id="VLWSKFI"/>
<gene>
    <name evidence="4" type="primary">LOC104598054</name>
</gene>
<feature type="transmembrane region" description="Helical" evidence="2">
    <location>
        <begin position="161"/>
        <end position="182"/>
    </location>
</feature>
<evidence type="ECO:0000256" key="1">
    <source>
        <dbReference type="SAM" id="MobiDB-lite"/>
    </source>
</evidence>
<feature type="region of interest" description="Disordered" evidence="1">
    <location>
        <begin position="80"/>
        <end position="119"/>
    </location>
</feature>
<dbReference type="InParanoid" id="A0A1U8A0P2"/>
<dbReference type="FunCoup" id="A0A1U8A0P2">
    <property type="interactions" value="11"/>
</dbReference>
<proteinExistence type="predicted"/>
<protein>
    <submittedName>
        <fullName evidence="4">Uncharacterized protein LOC104598054</fullName>
    </submittedName>
</protein>
<evidence type="ECO:0000256" key="2">
    <source>
        <dbReference type="SAM" id="Phobius"/>
    </source>
</evidence>
<dbReference type="GeneID" id="104598054"/>
<dbReference type="Proteomes" id="UP000189703">
    <property type="component" value="Unplaced"/>
</dbReference>
<organism evidence="3 4">
    <name type="scientific">Nelumbo nucifera</name>
    <name type="common">Sacred lotus</name>
    <dbReference type="NCBI Taxonomy" id="4432"/>
    <lineage>
        <taxon>Eukaryota</taxon>
        <taxon>Viridiplantae</taxon>
        <taxon>Streptophyta</taxon>
        <taxon>Embryophyta</taxon>
        <taxon>Tracheophyta</taxon>
        <taxon>Spermatophyta</taxon>
        <taxon>Magnoliopsida</taxon>
        <taxon>Proteales</taxon>
        <taxon>Nelumbonaceae</taxon>
        <taxon>Nelumbo</taxon>
    </lineage>
</organism>
<feature type="compositionally biased region" description="Basic and acidic residues" evidence="1">
    <location>
        <begin position="80"/>
        <end position="89"/>
    </location>
</feature>
<evidence type="ECO:0000313" key="3">
    <source>
        <dbReference type="Proteomes" id="UP000189703"/>
    </source>
</evidence>
<dbReference type="PANTHER" id="PTHR37206:SF4">
    <property type="entry name" value="TRANSMEMBRANE PROTEIN"/>
    <property type="match status" value="1"/>
</dbReference>
<dbReference type="PANTHER" id="PTHR37206">
    <property type="entry name" value="TRANSMEMBRANE PROTEIN"/>
    <property type="match status" value="1"/>
</dbReference>
<keyword evidence="2" id="KW-1133">Transmembrane helix</keyword>
<dbReference type="RefSeq" id="XP_010258248.1">
    <property type="nucleotide sequence ID" value="XM_010259946.2"/>
</dbReference>
<dbReference type="KEGG" id="nnu:104598054"/>
<reference evidence="4" key="1">
    <citation type="submission" date="2025-08" db="UniProtKB">
        <authorList>
            <consortium name="RefSeq"/>
        </authorList>
    </citation>
    <scope>IDENTIFICATION</scope>
</reference>
<sequence length="236" mass="26933">MIVVLCVFDEMEDGEENTQVLKDWEQVQHLPLHSSSSSLNQARIVSEAGAEAQTHSMGWEMVVLRQTLYGDDCTVFPPRKHEGLLPDDQRQEEEELESEPPSPPSGADVEDLTHPRQPSDSRLRVVEHIVKCLNLGFELFYYKVFSIVSSVRTSCSAGSRAIWSFASSTGAAATLMLSLFFLRVHQRRRRLRQERKDHIILLLKQQDEKLSQLLYQIAQINEALSARRRVPVHRIG</sequence>
<dbReference type="eggNOG" id="ENOG502S4UI">
    <property type="taxonomic scope" value="Eukaryota"/>
</dbReference>
<dbReference type="AlphaFoldDB" id="A0A1U8A0P2"/>
<keyword evidence="3" id="KW-1185">Reference proteome</keyword>
<name>A0A1U8A0P2_NELNU</name>